<evidence type="ECO:0000313" key="2">
    <source>
        <dbReference type="EMBL" id="BAJ47422.1"/>
    </source>
</evidence>
<dbReference type="AlphaFoldDB" id="E6N553"/>
<feature type="transmembrane region" description="Helical" evidence="1">
    <location>
        <begin position="6"/>
        <end position="32"/>
    </location>
</feature>
<dbReference type="KEGG" id="csu:CSUB_C0387"/>
<dbReference type="EMBL" id="BA000048">
    <property type="protein sequence ID" value="BAJ50248.1"/>
    <property type="molecule type" value="Genomic_DNA"/>
</dbReference>
<protein>
    <recommendedName>
        <fullName evidence="6">Copper chaperone PCu(A)C</fullName>
    </recommendedName>
</protein>
<name>E6N553_CALS0</name>
<evidence type="ECO:0000313" key="3">
    <source>
        <dbReference type="EMBL" id="BAJ49262.1"/>
    </source>
</evidence>
<keyword evidence="1" id="KW-1133">Transmembrane helix</keyword>
<reference evidence="2 5" key="2">
    <citation type="journal article" date="2011" name="Nucleic Acids Res.">
        <title>Insights into the evolution of Archaea and eukaryotic protein modifier systems revealed by the genome of a novel archaeal group.</title>
        <authorList>
            <person name="Nunoura T."/>
            <person name="Takaki Y."/>
            <person name="Kakuta J."/>
            <person name="Nishi S."/>
            <person name="Sugahara J."/>
            <person name="Kazama H."/>
            <person name="Chee G."/>
            <person name="Hattori M."/>
            <person name="Kanai A."/>
            <person name="Atomi H."/>
            <person name="Takai K."/>
            <person name="Takami H."/>
        </authorList>
    </citation>
    <scope>NUCLEOTIDE SEQUENCE [LARGE SCALE GENOMIC DNA]</scope>
</reference>
<dbReference type="EMBL" id="AP011889">
    <property type="protein sequence ID" value="BAJ49262.1"/>
    <property type="molecule type" value="Genomic_DNA"/>
</dbReference>
<evidence type="ECO:0008006" key="6">
    <source>
        <dbReference type="Google" id="ProtNLM"/>
    </source>
</evidence>
<evidence type="ECO:0000256" key="1">
    <source>
        <dbReference type="SAM" id="Phobius"/>
    </source>
</evidence>
<dbReference type="EMBL" id="AP011836">
    <property type="protein sequence ID" value="BAJ47422.1"/>
    <property type="molecule type" value="Genomic_DNA"/>
</dbReference>
<keyword evidence="1" id="KW-0812">Transmembrane</keyword>
<evidence type="ECO:0000313" key="5">
    <source>
        <dbReference type="Proteomes" id="UP000008120"/>
    </source>
</evidence>
<evidence type="ECO:0000313" key="4">
    <source>
        <dbReference type="EMBL" id="BAJ50248.1"/>
    </source>
</evidence>
<dbReference type="InterPro" id="IPR007410">
    <property type="entry name" value="LpqE-like"/>
</dbReference>
<dbReference type="SUPFAM" id="SSF110087">
    <property type="entry name" value="DR1885-like metal-binding protein"/>
    <property type="match status" value="1"/>
</dbReference>
<dbReference type="STRING" id="311458.CSUB_C0387"/>
<proteinExistence type="predicted"/>
<dbReference type="InterPro" id="IPR058248">
    <property type="entry name" value="Lxx211020-like"/>
</dbReference>
<dbReference type="PANTHER" id="PTHR36302">
    <property type="entry name" value="BLR7088 PROTEIN"/>
    <property type="match status" value="1"/>
</dbReference>
<organism evidence="2 5">
    <name type="scientific">Caldiarchaeum subterraneum</name>
    <dbReference type="NCBI Taxonomy" id="311458"/>
    <lineage>
        <taxon>Archaea</taxon>
        <taxon>Nitrososphaerota</taxon>
        <taxon>Candidatus Caldarchaeales</taxon>
        <taxon>Candidatus Caldarchaeaceae</taxon>
        <taxon>Candidatus Caldarchaeum</taxon>
    </lineage>
</organism>
<dbReference type="Pfam" id="PF04314">
    <property type="entry name" value="PCuAC"/>
    <property type="match status" value="1"/>
</dbReference>
<dbReference type="BioCyc" id="CCAL311458:G131R-392-MONOMER"/>
<sequence>MINVVRVLYIGVAIVVAAAVALAVVFGVGSLLEVSDISMRKGTNSAGIFFDLHNRGFLRDCVVGVEVLGEGHMGEEVLQAELHRTVMEDNVMKMVKVDKVCVEPFSTVKMRGAEGEGYHVMVFGEVEHFDSFHVHLKMESGKVIHFYAQPAGAGSQHTH</sequence>
<accession>E6N553</accession>
<reference evidence="2 5" key="1">
    <citation type="journal article" date="2005" name="Environ. Microbiol.">
        <title>Genetic and functional properties of uncultivated thermophilic crenarchaeotes from a subsurface gold mine as revealed by analysis of genome fragments.</title>
        <authorList>
            <person name="Nunoura T."/>
            <person name="Hirayama H."/>
            <person name="Takami H."/>
            <person name="Oida H."/>
            <person name="Nishi S."/>
            <person name="Shimamura S."/>
            <person name="Suzuki Y."/>
            <person name="Inagaki F."/>
            <person name="Takai K."/>
            <person name="Nealson K.H."/>
            <person name="Horikoshi K."/>
        </authorList>
    </citation>
    <scope>NUCLEOTIDE SEQUENCE [LARGE SCALE GENOMIC DNA]</scope>
</reference>
<dbReference type="PANTHER" id="PTHR36302:SF1">
    <property type="entry name" value="COPPER CHAPERONE PCU(A)C"/>
    <property type="match status" value="1"/>
</dbReference>
<keyword evidence="1" id="KW-0472">Membrane</keyword>
<dbReference type="Gene3D" id="2.60.40.1890">
    <property type="entry name" value="PCu(A)C copper chaperone"/>
    <property type="match status" value="1"/>
</dbReference>
<dbReference type="Proteomes" id="UP000008120">
    <property type="component" value="Chromosome"/>
</dbReference>
<dbReference type="InterPro" id="IPR036182">
    <property type="entry name" value="PCuAC_sf"/>
</dbReference>
<gene>
    <name evidence="4" type="ORF">CSUB_C0387</name>
    <name evidence="3" type="ORF">HGMM_F07G12C30</name>
    <name evidence="2" type="ORF">HGMM_F29F08C31</name>
</gene>